<protein>
    <submittedName>
        <fullName evidence="1">Unnamed protein product</fullName>
    </submittedName>
</protein>
<name>A0ABQ6L4M1_ASPOZ</name>
<organism evidence="1 2">
    <name type="scientific">Aspergillus oryzae var. brunneus</name>
    <dbReference type="NCBI Taxonomy" id="332754"/>
    <lineage>
        <taxon>Eukaryota</taxon>
        <taxon>Fungi</taxon>
        <taxon>Dikarya</taxon>
        <taxon>Ascomycota</taxon>
        <taxon>Pezizomycotina</taxon>
        <taxon>Eurotiomycetes</taxon>
        <taxon>Eurotiomycetidae</taxon>
        <taxon>Eurotiales</taxon>
        <taxon>Aspergillaceae</taxon>
        <taxon>Aspergillus</taxon>
        <taxon>Aspergillus subgen. Circumdati</taxon>
    </lineage>
</organism>
<proteinExistence type="predicted"/>
<gene>
    <name evidence="1" type="ORF">Aory05_001126600</name>
</gene>
<reference evidence="1" key="1">
    <citation type="submission" date="2023-04" db="EMBL/GenBank/DDBJ databases">
        <title>Aspergillus oryzae var. brunneus NBRC 4377.</title>
        <authorList>
            <person name="Ichikawa N."/>
            <person name="Sato H."/>
            <person name="Tonouchi N."/>
        </authorList>
    </citation>
    <scope>NUCLEOTIDE SEQUENCE</scope>
    <source>
        <strain evidence="1">NBRC 4377</strain>
    </source>
</reference>
<comment type="caution">
    <text evidence="1">The sequence shown here is derived from an EMBL/GenBank/DDBJ whole genome shotgun (WGS) entry which is preliminary data.</text>
</comment>
<evidence type="ECO:0000313" key="2">
    <source>
        <dbReference type="Proteomes" id="UP001165189"/>
    </source>
</evidence>
<dbReference type="EMBL" id="BSYB01000063">
    <property type="protein sequence ID" value="GMG52939.1"/>
    <property type="molecule type" value="Genomic_DNA"/>
</dbReference>
<dbReference type="Proteomes" id="UP001165189">
    <property type="component" value="Unassembled WGS sequence"/>
</dbReference>
<keyword evidence="2" id="KW-1185">Reference proteome</keyword>
<sequence>MTKLRKGAASSESMMKLANGRTSVSKDVTGAIILVGGKVRENNLSIRETDLTEKAMGYKLTISHSIVPQRRLICLPRQSGTSVGAVAQTNITSLGRATVALARDTGFVLCIDLGVAGSPCSREETSSNMVGGPADAAI</sequence>
<accession>A0ABQ6L4M1</accession>
<evidence type="ECO:0000313" key="1">
    <source>
        <dbReference type="EMBL" id="GMG52939.1"/>
    </source>
</evidence>